<evidence type="ECO:0000313" key="3">
    <source>
        <dbReference type="Proteomes" id="UP000447545"/>
    </source>
</evidence>
<feature type="domain" description="Peptidase S8/S53" evidence="1">
    <location>
        <begin position="7"/>
        <end position="73"/>
    </location>
</feature>
<dbReference type="InterPro" id="IPR036852">
    <property type="entry name" value="Peptidase_S8/S53_dom_sf"/>
</dbReference>
<comment type="caution">
    <text evidence="2">The sequence shown here is derived from an EMBL/GenBank/DDBJ whole genome shotgun (WGS) entry which is preliminary data.</text>
</comment>
<protein>
    <submittedName>
        <fullName evidence="2">S8 family serine peptidase</fullName>
    </submittedName>
</protein>
<feature type="non-terminal residue" evidence="2">
    <location>
        <position position="1"/>
    </location>
</feature>
<dbReference type="SUPFAM" id="SSF52743">
    <property type="entry name" value="Subtilisin-like"/>
    <property type="match status" value="1"/>
</dbReference>
<accession>A0A7K1GH92</accession>
<dbReference type="EMBL" id="WJYA01000208">
    <property type="protein sequence ID" value="MTE28445.1"/>
    <property type="molecule type" value="Genomic_DNA"/>
</dbReference>
<dbReference type="GO" id="GO:0004252">
    <property type="term" value="F:serine-type endopeptidase activity"/>
    <property type="evidence" value="ECO:0007669"/>
    <property type="project" value="InterPro"/>
</dbReference>
<dbReference type="GO" id="GO:0006508">
    <property type="term" value="P:proteolysis"/>
    <property type="evidence" value="ECO:0007669"/>
    <property type="project" value="InterPro"/>
</dbReference>
<dbReference type="InterPro" id="IPR000209">
    <property type="entry name" value="Peptidase_S8/S53_dom"/>
</dbReference>
<reference evidence="2 3" key="1">
    <citation type="submission" date="2019-11" db="EMBL/GenBank/DDBJ databases">
        <title>Winogradskyella ouciana sp. nov., isolated from the hadal seawater of the Mariana Trench.</title>
        <authorList>
            <person name="Liu R."/>
        </authorList>
    </citation>
    <scope>NUCLEOTIDE SEQUENCE [LARGE SCALE GENOMIC DNA]</scope>
    <source>
        <strain evidence="2 3">ZXX205</strain>
    </source>
</reference>
<evidence type="ECO:0000259" key="1">
    <source>
        <dbReference type="Pfam" id="PF00082"/>
    </source>
</evidence>
<name>A0A7K1GH92_9FLAO</name>
<dbReference type="Pfam" id="PF00082">
    <property type="entry name" value="Peptidase_S8"/>
    <property type="match status" value="1"/>
</dbReference>
<proteinExistence type="predicted"/>
<organism evidence="2 3">
    <name type="scientific">Winogradskyella ouciana</name>
    <dbReference type="NCBI Taxonomy" id="2608631"/>
    <lineage>
        <taxon>Bacteria</taxon>
        <taxon>Pseudomonadati</taxon>
        <taxon>Bacteroidota</taxon>
        <taxon>Flavobacteriia</taxon>
        <taxon>Flavobacteriales</taxon>
        <taxon>Flavobacteriaceae</taxon>
        <taxon>Winogradskyella</taxon>
    </lineage>
</organism>
<feature type="non-terminal residue" evidence="2">
    <location>
        <position position="84"/>
    </location>
</feature>
<sequence length="84" mass="8851">YSDAGSGFAGDETMFHAIEDSIKHNVDVVSVSSGFTGTGLVGEKYWQAIRALRKAGIPMVVATGNYATSASSSSWDLVANNHLK</sequence>
<dbReference type="AlphaFoldDB" id="A0A7K1GH92"/>
<gene>
    <name evidence="2" type="ORF">F1003_16115</name>
</gene>
<dbReference type="Gene3D" id="3.40.50.200">
    <property type="entry name" value="Peptidase S8/S53 domain"/>
    <property type="match status" value="1"/>
</dbReference>
<evidence type="ECO:0000313" key="2">
    <source>
        <dbReference type="EMBL" id="MTE28445.1"/>
    </source>
</evidence>
<keyword evidence="3" id="KW-1185">Reference proteome</keyword>
<dbReference type="Proteomes" id="UP000447545">
    <property type="component" value="Unassembled WGS sequence"/>
</dbReference>